<dbReference type="RefSeq" id="WP_092092139.1">
    <property type="nucleotide sequence ID" value="NZ_FOQE01000012.1"/>
</dbReference>
<dbReference type="Proteomes" id="UP000198668">
    <property type="component" value="Unassembled WGS sequence"/>
</dbReference>
<proteinExistence type="predicted"/>
<evidence type="ECO:0000313" key="2">
    <source>
        <dbReference type="Proteomes" id="UP000198668"/>
    </source>
</evidence>
<sequence length="81" mass="8964">MKKIVLAAVTLTAFGVVVKYRNKLNQAVGISMDNKSDTREQGCYPSIIVTKKNDDVLAVISEDDVIYHDSVNVYMNGELVD</sequence>
<name>A0A1I3C2P3_9LACT</name>
<protein>
    <submittedName>
        <fullName evidence="1">Uncharacterized protein</fullName>
    </submittedName>
</protein>
<accession>A0A1I3C2P3</accession>
<dbReference type="EMBL" id="FOQE01000012">
    <property type="protein sequence ID" value="SFH68824.1"/>
    <property type="molecule type" value="Genomic_DNA"/>
</dbReference>
<organism evidence="1 2">
    <name type="scientific">Pisciglobus halotolerans</name>
    <dbReference type="NCBI Taxonomy" id="745365"/>
    <lineage>
        <taxon>Bacteria</taxon>
        <taxon>Bacillati</taxon>
        <taxon>Bacillota</taxon>
        <taxon>Bacilli</taxon>
        <taxon>Lactobacillales</taxon>
        <taxon>Carnobacteriaceae</taxon>
    </lineage>
</organism>
<evidence type="ECO:0000313" key="1">
    <source>
        <dbReference type="EMBL" id="SFH68824.1"/>
    </source>
</evidence>
<dbReference type="AlphaFoldDB" id="A0A1I3C2P3"/>
<gene>
    <name evidence="1" type="ORF">SAMN04489868_11256</name>
</gene>
<reference evidence="1 2" key="1">
    <citation type="submission" date="2016-10" db="EMBL/GenBank/DDBJ databases">
        <authorList>
            <person name="de Groot N.N."/>
        </authorList>
    </citation>
    <scope>NUCLEOTIDE SEQUENCE [LARGE SCALE GENOMIC DNA]</scope>
    <source>
        <strain evidence="1 2">DSM 27630</strain>
    </source>
</reference>
<keyword evidence="2" id="KW-1185">Reference proteome</keyword>